<dbReference type="SUPFAM" id="SSF51126">
    <property type="entry name" value="Pectin lyase-like"/>
    <property type="match status" value="2"/>
</dbReference>
<accession>A0AAV9HTH3</accession>
<dbReference type="AlphaFoldDB" id="A0AAV9HTH3"/>
<dbReference type="Gene3D" id="2.160.20.10">
    <property type="entry name" value="Single-stranded right-handed beta-helix, Pectin lyase-like"/>
    <property type="match status" value="2"/>
</dbReference>
<dbReference type="InterPro" id="IPR011050">
    <property type="entry name" value="Pectin_lyase_fold/virulence"/>
</dbReference>
<dbReference type="GO" id="GO:0016829">
    <property type="term" value="F:lyase activity"/>
    <property type="evidence" value="ECO:0007669"/>
    <property type="project" value="UniProtKB-KW"/>
</dbReference>
<proteinExistence type="predicted"/>
<gene>
    <name evidence="2" type="ORF">QBC42DRAFT_264197</name>
</gene>
<feature type="domain" description="Rhamnogalacturonase A/B/Epimerase-like pectate lyase" evidence="1">
    <location>
        <begin position="237"/>
        <end position="295"/>
    </location>
</feature>
<keyword evidence="3" id="KW-1185">Reference proteome</keyword>
<reference evidence="2" key="1">
    <citation type="journal article" date="2023" name="Mol. Phylogenet. Evol.">
        <title>Genome-scale phylogeny and comparative genomics of the fungal order Sordariales.</title>
        <authorList>
            <person name="Hensen N."/>
            <person name="Bonometti L."/>
            <person name="Westerberg I."/>
            <person name="Brannstrom I.O."/>
            <person name="Guillou S."/>
            <person name="Cros-Aarteil S."/>
            <person name="Calhoun S."/>
            <person name="Haridas S."/>
            <person name="Kuo A."/>
            <person name="Mondo S."/>
            <person name="Pangilinan J."/>
            <person name="Riley R."/>
            <person name="LaButti K."/>
            <person name="Andreopoulos B."/>
            <person name="Lipzen A."/>
            <person name="Chen C."/>
            <person name="Yan M."/>
            <person name="Daum C."/>
            <person name="Ng V."/>
            <person name="Clum A."/>
            <person name="Steindorff A."/>
            <person name="Ohm R.A."/>
            <person name="Martin F."/>
            <person name="Silar P."/>
            <person name="Natvig D.O."/>
            <person name="Lalanne C."/>
            <person name="Gautier V."/>
            <person name="Ament-Velasquez S.L."/>
            <person name="Kruys A."/>
            <person name="Hutchinson M.I."/>
            <person name="Powell A.J."/>
            <person name="Barry K."/>
            <person name="Miller A.N."/>
            <person name="Grigoriev I.V."/>
            <person name="Debuchy R."/>
            <person name="Gladieux P."/>
            <person name="Hiltunen Thoren M."/>
            <person name="Johannesson H."/>
        </authorList>
    </citation>
    <scope>NUCLEOTIDE SEQUENCE</scope>
    <source>
        <strain evidence="2">PSN324</strain>
    </source>
</reference>
<dbReference type="FunFam" id="2.160.20.10:FF:000023">
    <property type="entry name" value="Exo-beta-1,3-glucanase Exg0"/>
    <property type="match status" value="1"/>
</dbReference>
<sequence length="610" mass="66149">MPVDRGAGIHWQVAQATSLQNIVFNMREDGGDANRQQGIFMDNGSGGFMVDLTFNGGRYGAFFGNQQFTTRNLTFNNCKTAIFMNWNWAWTFQDVHINNCEVGIDMSNGGPNDQTVGSVLMVDSTFTNTKIGVKTAYNPQSPNTNGTLILDNVDMTGAATAVFNNATSEAVLQGGQKVDFFIQGKTYEGAVPSAGKNVQTSGKAAGVEKPKSLIDAATGKVFTRTKPQYENVPVSNFVSVKDNGAKGDGKTDDTDAIQAIFDKAKPDQVVYFDHGAYIITKTVKVPKNIRITGEIWPLILAGGDKTFKDQANPQPVFQVGQPGDVGEVEMSDLIFGTAGPQPGAIMMEWNIKGKTQGAAGLWDVHTRIGGYAGTQLELEQCAKNPNATNTIPEQCFGSFMMLHIPAGGSAYLENTWYWVADHSLEPSAKDGQIDVFNGRGVLIEGEGPVWGWATASEHSVLYNYQFNDASNVYLALIQTETPYFQGNPDATKPFTVNEKYADPDFEKQCANDTSGTCKRSWGVRAVNSKDVFIYGAGLYSFFDNYAQDCLKTQSCQNNMVSLEDSAVHFFGLSTKASVNMITVNGSGIALDKDNRNNFCATLARYSSATA</sequence>
<organism evidence="2 3">
    <name type="scientific">Cladorrhinum samala</name>
    <dbReference type="NCBI Taxonomy" id="585594"/>
    <lineage>
        <taxon>Eukaryota</taxon>
        <taxon>Fungi</taxon>
        <taxon>Dikarya</taxon>
        <taxon>Ascomycota</taxon>
        <taxon>Pezizomycotina</taxon>
        <taxon>Sordariomycetes</taxon>
        <taxon>Sordariomycetidae</taxon>
        <taxon>Sordariales</taxon>
        <taxon>Podosporaceae</taxon>
        <taxon>Cladorrhinum</taxon>
    </lineage>
</organism>
<evidence type="ECO:0000313" key="2">
    <source>
        <dbReference type="EMBL" id="KAK4464051.1"/>
    </source>
</evidence>
<dbReference type="Proteomes" id="UP001321749">
    <property type="component" value="Unassembled WGS sequence"/>
</dbReference>
<comment type="caution">
    <text evidence="2">The sequence shown here is derived from an EMBL/GenBank/DDBJ whole genome shotgun (WGS) entry which is preliminary data.</text>
</comment>
<dbReference type="CDD" id="cd23668">
    <property type="entry name" value="GH55_beta13glucanase-like"/>
    <property type="match status" value="1"/>
</dbReference>
<keyword evidence="2" id="KW-0456">Lyase</keyword>
<evidence type="ECO:0000313" key="3">
    <source>
        <dbReference type="Proteomes" id="UP001321749"/>
    </source>
</evidence>
<dbReference type="Pfam" id="PF12708">
    <property type="entry name" value="Pect-lyase_RHGA_epim"/>
    <property type="match status" value="2"/>
</dbReference>
<feature type="domain" description="Rhamnogalacturonase A/B/Epimerase-like pectate lyase" evidence="1">
    <location>
        <begin position="6"/>
        <end position="105"/>
    </location>
</feature>
<evidence type="ECO:0000259" key="1">
    <source>
        <dbReference type="Pfam" id="PF12708"/>
    </source>
</evidence>
<dbReference type="EMBL" id="MU864952">
    <property type="protein sequence ID" value="KAK4464051.1"/>
    <property type="molecule type" value="Genomic_DNA"/>
</dbReference>
<name>A0AAV9HTH3_9PEZI</name>
<dbReference type="InterPro" id="IPR012334">
    <property type="entry name" value="Pectin_lyas_fold"/>
</dbReference>
<protein>
    <submittedName>
        <fullName evidence="2">Pectin lyase fold/virulence factor</fullName>
    </submittedName>
</protein>
<dbReference type="InterPro" id="IPR024535">
    <property type="entry name" value="RHGA/B-epi-like_pectate_lyase"/>
</dbReference>
<reference evidence="2" key="2">
    <citation type="submission" date="2023-06" db="EMBL/GenBank/DDBJ databases">
        <authorList>
            <consortium name="Lawrence Berkeley National Laboratory"/>
            <person name="Mondo S.J."/>
            <person name="Hensen N."/>
            <person name="Bonometti L."/>
            <person name="Westerberg I."/>
            <person name="Brannstrom I.O."/>
            <person name="Guillou S."/>
            <person name="Cros-Aarteil S."/>
            <person name="Calhoun S."/>
            <person name="Haridas S."/>
            <person name="Kuo A."/>
            <person name="Pangilinan J."/>
            <person name="Riley R."/>
            <person name="Labutti K."/>
            <person name="Andreopoulos B."/>
            <person name="Lipzen A."/>
            <person name="Chen C."/>
            <person name="Yanf M."/>
            <person name="Daum C."/>
            <person name="Ng V."/>
            <person name="Clum A."/>
            <person name="Steindorff A."/>
            <person name="Ohm R."/>
            <person name="Martin F."/>
            <person name="Silar P."/>
            <person name="Natvig D."/>
            <person name="Lalanne C."/>
            <person name="Gautier V."/>
            <person name="Ament-Velasquez S.L."/>
            <person name="Kruys A."/>
            <person name="Hutchinson M.I."/>
            <person name="Powell A.J."/>
            <person name="Barry K."/>
            <person name="Miller A.N."/>
            <person name="Grigoriev I.V."/>
            <person name="Debuchy R."/>
            <person name="Gladieux P."/>
            <person name="Thoren M.H."/>
            <person name="Johannesson H."/>
        </authorList>
    </citation>
    <scope>NUCLEOTIDE SEQUENCE</scope>
    <source>
        <strain evidence="2">PSN324</strain>
    </source>
</reference>